<evidence type="ECO:0000256" key="7">
    <source>
        <dbReference type="ARBA" id="ARBA00022723"/>
    </source>
</evidence>
<evidence type="ECO:0000256" key="10">
    <source>
        <dbReference type="ARBA" id="ARBA00022842"/>
    </source>
</evidence>
<dbReference type="InterPro" id="IPR005147">
    <property type="entry name" value="tRNA_synthase_B5-dom"/>
</dbReference>
<accession>A0ABP7E329</accession>
<keyword evidence="12 15" id="KW-0648">Protein biosynthesis</keyword>
<dbReference type="Gene3D" id="3.30.930.10">
    <property type="entry name" value="Bira Bifunctional Protein, Domain 2"/>
    <property type="match status" value="1"/>
</dbReference>
<evidence type="ECO:0000256" key="5">
    <source>
        <dbReference type="ARBA" id="ARBA00022555"/>
    </source>
</evidence>
<dbReference type="InterPro" id="IPR033714">
    <property type="entry name" value="tRNA_bind_bactPheRS"/>
</dbReference>
<evidence type="ECO:0000313" key="20">
    <source>
        <dbReference type="EMBL" id="GAA3713014.1"/>
    </source>
</evidence>
<keyword evidence="9 15" id="KW-0067">ATP-binding</keyword>
<reference evidence="21" key="1">
    <citation type="journal article" date="2019" name="Int. J. Syst. Evol. Microbiol.">
        <title>The Global Catalogue of Microorganisms (GCM) 10K type strain sequencing project: providing services to taxonomists for standard genome sequencing and annotation.</title>
        <authorList>
            <consortium name="The Broad Institute Genomics Platform"/>
            <consortium name="The Broad Institute Genome Sequencing Center for Infectious Disease"/>
            <person name="Wu L."/>
            <person name="Ma J."/>
        </authorList>
    </citation>
    <scope>NUCLEOTIDE SEQUENCE [LARGE SCALE GENOMIC DNA]</scope>
    <source>
        <strain evidence="21">JCM 16548</strain>
    </source>
</reference>
<comment type="caution">
    <text evidence="20">The sequence shown here is derived from an EMBL/GenBank/DDBJ whole genome shotgun (WGS) entry which is preliminary data.</text>
</comment>
<feature type="domain" description="B5" evidence="19">
    <location>
        <begin position="419"/>
        <end position="494"/>
    </location>
</feature>
<dbReference type="SUPFAM" id="SSF46955">
    <property type="entry name" value="Putative DNA-binding domain"/>
    <property type="match status" value="1"/>
</dbReference>
<dbReference type="PROSITE" id="PS50886">
    <property type="entry name" value="TRBD"/>
    <property type="match status" value="1"/>
</dbReference>
<feature type="domain" description="TRNA-binding" evidence="17">
    <location>
        <begin position="38"/>
        <end position="163"/>
    </location>
</feature>
<dbReference type="InterPro" id="IPR005121">
    <property type="entry name" value="Fdx_antiC-bd"/>
</dbReference>
<keyword evidence="10 15" id="KW-0460">Magnesium</keyword>
<evidence type="ECO:0000256" key="2">
    <source>
        <dbReference type="ARBA" id="ARBA00008653"/>
    </source>
</evidence>
<dbReference type="Gene3D" id="2.40.50.140">
    <property type="entry name" value="Nucleic acid-binding proteins"/>
    <property type="match status" value="1"/>
</dbReference>
<dbReference type="SUPFAM" id="SSF55681">
    <property type="entry name" value="Class II aaRS and biotin synthetases"/>
    <property type="match status" value="1"/>
</dbReference>
<dbReference type="PANTHER" id="PTHR10947">
    <property type="entry name" value="PHENYLALANYL-TRNA SYNTHETASE BETA CHAIN AND LEUCINE-RICH REPEAT-CONTAINING PROTEIN 47"/>
    <property type="match status" value="1"/>
</dbReference>
<dbReference type="InterPro" id="IPR009061">
    <property type="entry name" value="DNA-bd_dom_put_sf"/>
</dbReference>
<name>A0ABP7E329_9ACTN</name>
<dbReference type="InterPro" id="IPR045864">
    <property type="entry name" value="aa-tRNA-synth_II/BPL/LPL"/>
</dbReference>
<comment type="cofactor">
    <cofactor evidence="15">
        <name>Mg(2+)</name>
        <dbReference type="ChEBI" id="CHEBI:18420"/>
    </cofactor>
    <text evidence="15">Binds 2 magnesium ions per tetramer.</text>
</comment>
<dbReference type="InterPro" id="IPR004532">
    <property type="entry name" value="Phe-tRNA-ligase_IIc_bsu_bact"/>
</dbReference>
<gene>
    <name evidence="15 20" type="primary">pheT</name>
    <name evidence="20" type="ORF">GCM10022204_35050</name>
</gene>
<evidence type="ECO:0000256" key="9">
    <source>
        <dbReference type="ARBA" id="ARBA00022840"/>
    </source>
</evidence>
<dbReference type="Pfam" id="PF03483">
    <property type="entry name" value="B3_4"/>
    <property type="match status" value="1"/>
</dbReference>
<keyword evidence="6 15" id="KW-0436">Ligase</keyword>
<evidence type="ECO:0000256" key="14">
    <source>
        <dbReference type="ARBA" id="ARBA00049255"/>
    </source>
</evidence>
<dbReference type="CDD" id="cd00769">
    <property type="entry name" value="PheRS_beta_core"/>
    <property type="match status" value="1"/>
</dbReference>
<dbReference type="Pfam" id="PF03484">
    <property type="entry name" value="B5"/>
    <property type="match status" value="1"/>
</dbReference>
<comment type="similarity">
    <text evidence="2 15">Belongs to the phenylalanyl-tRNA synthetase beta subunit family. Type 1 subfamily.</text>
</comment>
<evidence type="ECO:0000259" key="19">
    <source>
        <dbReference type="PROSITE" id="PS51483"/>
    </source>
</evidence>
<keyword evidence="21" id="KW-1185">Reference proteome</keyword>
<dbReference type="InterPro" id="IPR041616">
    <property type="entry name" value="PheRS_beta_core"/>
</dbReference>
<evidence type="ECO:0000256" key="3">
    <source>
        <dbReference type="ARBA" id="ARBA00011209"/>
    </source>
</evidence>
<dbReference type="EC" id="6.1.1.20" evidence="15"/>
<dbReference type="Pfam" id="PF17759">
    <property type="entry name" value="tRNA_synthFbeta"/>
    <property type="match status" value="1"/>
</dbReference>
<evidence type="ECO:0000313" key="21">
    <source>
        <dbReference type="Proteomes" id="UP001500051"/>
    </source>
</evidence>
<dbReference type="Gene3D" id="3.50.40.10">
    <property type="entry name" value="Phenylalanyl-trna Synthetase, Chain B, domain 3"/>
    <property type="match status" value="1"/>
</dbReference>
<evidence type="ECO:0000256" key="13">
    <source>
        <dbReference type="ARBA" id="ARBA00023146"/>
    </source>
</evidence>
<dbReference type="InterPro" id="IPR012340">
    <property type="entry name" value="NA-bd_OB-fold"/>
</dbReference>
<dbReference type="InterPro" id="IPR002547">
    <property type="entry name" value="tRNA-bd_dom"/>
</dbReference>
<protein>
    <recommendedName>
        <fullName evidence="15">Phenylalanine--tRNA ligase beta subunit</fullName>
        <ecNumber evidence="15">6.1.1.20</ecNumber>
    </recommendedName>
    <alternativeName>
        <fullName evidence="15">Phenylalanyl-tRNA synthetase beta subunit</fullName>
        <shortName evidence="15">PheRS</shortName>
    </alternativeName>
</protein>
<dbReference type="SUPFAM" id="SSF56037">
    <property type="entry name" value="PheT/TilS domain"/>
    <property type="match status" value="1"/>
</dbReference>
<sequence>MSWLRDYASLAESLDGRSLAEALIRAGLEVETVEQAGADVTGPLVIGRVLSYVDEPQKNGKVIRWCRVDVGAEHNDPAGSDDSGADVPASRGIVCGAHNFAVGDLVVVSLPGAVLPGGFAIAARKTYGHVSDGMICSARELGLGDDHDGIMVLPPTAAGDDLAPGDDAAPVLQLREEVLDIAVTPDRGYCLSLRGLAREAAQAEGVAFRDPVALGTPAPTDGGFPVRTESDACPLFVAVSVTGVDPSRPSPRWLARRVQLAGMRSISLVVDITNYVMLETGQPIHAYDAERLDGPIVVRKATAGETLTTLDDQTRGLHVDDLVISDGSGPIGLAGVMGGASTEIGAGTTAVVIEAAHFAAMTVARTSRRHKLSSEASRRFERGVDPAAAYAAAHRVADLLVELAGGTLVEGETVVGAVPVPVPTTIEADLPGRILGTTVDPGTVVSLLEAVGATVAVAGSTLSVTPPTWRPDLTDPYDYVEEVGRLVSYDTITPTVPRAPVGRGLTAAQRGRRAVIAAVVAAGFVEVLSFPFASVEDLDRLGVSADDPRRRLNRIANPLAETSPYLRTTLLPGLFGAVARNRSRGNDDLAIVETGSVFYAADPPSSAPRPAVTGRPTAEELAAMDAALGEQPRHLAAVLTGSWRTSDWRGGAQPAGWQQALAVTEVAARALGVSLVRRAVDHAPWHPGRCAEISTSDGVPLGHAGELHPQVIAAYGLPERTAAVEIDLSALLAAAPPRGSVAPISGYPVAKEDVALIVAVDVPAATVESALRRGAGPLLEAVELFDVYTGPQVGEGRKSLAFALRFRAPDRTLTDAESGAARDAAVAVAVQEVGAEPRVL</sequence>
<evidence type="ECO:0000256" key="8">
    <source>
        <dbReference type="ARBA" id="ARBA00022741"/>
    </source>
</evidence>
<dbReference type="PROSITE" id="PS51483">
    <property type="entry name" value="B5"/>
    <property type="match status" value="1"/>
</dbReference>
<feature type="binding site" evidence="15">
    <location>
        <position position="482"/>
    </location>
    <ligand>
        <name>Mg(2+)</name>
        <dbReference type="ChEBI" id="CHEBI:18420"/>
        <note>shared with alpha subunit</note>
    </ligand>
</feature>
<evidence type="ECO:0000256" key="11">
    <source>
        <dbReference type="ARBA" id="ARBA00022884"/>
    </source>
</evidence>
<dbReference type="Pfam" id="PF01588">
    <property type="entry name" value="tRNA_bind"/>
    <property type="match status" value="1"/>
</dbReference>
<dbReference type="InterPro" id="IPR045060">
    <property type="entry name" value="Phe-tRNA-ligase_IIc_bsu"/>
</dbReference>
<feature type="binding site" evidence="15">
    <location>
        <position position="472"/>
    </location>
    <ligand>
        <name>Mg(2+)</name>
        <dbReference type="ChEBI" id="CHEBI:18420"/>
        <note>shared with alpha subunit</note>
    </ligand>
</feature>
<dbReference type="InterPro" id="IPR036690">
    <property type="entry name" value="Fdx_antiC-bd_sf"/>
</dbReference>
<comment type="subcellular location">
    <subcellularLocation>
        <location evidence="1 15">Cytoplasm</location>
    </subcellularLocation>
</comment>
<dbReference type="InterPro" id="IPR005146">
    <property type="entry name" value="B3/B4_tRNA-bd"/>
</dbReference>
<keyword evidence="11 16" id="KW-0694">RNA-binding</keyword>
<proteinExistence type="inferred from homology"/>
<comment type="subunit">
    <text evidence="3 15">Tetramer of two alpha and two beta subunits.</text>
</comment>
<dbReference type="InterPro" id="IPR020825">
    <property type="entry name" value="Phe-tRNA_synthase-like_B3/B4"/>
</dbReference>
<feature type="binding site" evidence="15">
    <location>
        <position position="481"/>
    </location>
    <ligand>
        <name>Mg(2+)</name>
        <dbReference type="ChEBI" id="CHEBI:18420"/>
        <note>shared with alpha subunit</note>
    </ligand>
</feature>
<keyword evidence="7 15" id="KW-0479">Metal-binding</keyword>
<evidence type="ECO:0000256" key="6">
    <source>
        <dbReference type="ARBA" id="ARBA00022598"/>
    </source>
</evidence>
<dbReference type="Pfam" id="PF03147">
    <property type="entry name" value="FDX-ACB"/>
    <property type="match status" value="1"/>
</dbReference>
<evidence type="ECO:0000256" key="16">
    <source>
        <dbReference type="PROSITE-ProRule" id="PRU00209"/>
    </source>
</evidence>
<evidence type="ECO:0000256" key="4">
    <source>
        <dbReference type="ARBA" id="ARBA00022490"/>
    </source>
</evidence>
<evidence type="ECO:0000256" key="12">
    <source>
        <dbReference type="ARBA" id="ARBA00022917"/>
    </source>
</evidence>
<dbReference type="SMART" id="SM00873">
    <property type="entry name" value="B3_4"/>
    <property type="match status" value="1"/>
</dbReference>
<dbReference type="NCBIfam" id="TIGR00472">
    <property type="entry name" value="pheT_bact"/>
    <property type="match status" value="1"/>
</dbReference>
<comment type="catalytic activity">
    <reaction evidence="14 15">
        <text>tRNA(Phe) + L-phenylalanine + ATP = L-phenylalanyl-tRNA(Phe) + AMP + diphosphate + H(+)</text>
        <dbReference type="Rhea" id="RHEA:19413"/>
        <dbReference type="Rhea" id="RHEA-COMP:9668"/>
        <dbReference type="Rhea" id="RHEA-COMP:9699"/>
        <dbReference type="ChEBI" id="CHEBI:15378"/>
        <dbReference type="ChEBI" id="CHEBI:30616"/>
        <dbReference type="ChEBI" id="CHEBI:33019"/>
        <dbReference type="ChEBI" id="CHEBI:58095"/>
        <dbReference type="ChEBI" id="CHEBI:78442"/>
        <dbReference type="ChEBI" id="CHEBI:78531"/>
        <dbReference type="ChEBI" id="CHEBI:456215"/>
        <dbReference type="EC" id="6.1.1.20"/>
    </reaction>
</comment>
<dbReference type="EMBL" id="BAAAYX010000014">
    <property type="protein sequence ID" value="GAA3713014.1"/>
    <property type="molecule type" value="Genomic_DNA"/>
</dbReference>
<keyword evidence="4 15" id="KW-0963">Cytoplasm</keyword>
<keyword evidence="13 15" id="KW-0030">Aminoacyl-tRNA synthetase</keyword>
<feature type="domain" description="FDX-ACB" evidence="18">
    <location>
        <begin position="745"/>
        <end position="838"/>
    </location>
</feature>
<organism evidence="20 21">
    <name type="scientific">Microlunatus aurantiacus</name>
    <dbReference type="NCBI Taxonomy" id="446786"/>
    <lineage>
        <taxon>Bacteria</taxon>
        <taxon>Bacillati</taxon>
        <taxon>Actinomycetota</taxon>
        <taxon>Actinomycetes</taxon>
        <taxon>Propionibacteriales</taxon>
        <taxon>Propionibacteriaceae</taxon>
        <taxon>Microlunatus</taxon>
    </lineage>
</organism>
<dbReference type="Gene3D" id="3.30.56.10">
    <property type="match status" value="2"/>
</dbReference>
<evidence type="ECO:0000256" key="15">
    <source>
        <dbReference type="HAMAP-Rule" id="MF_00283"/>
    </source>
</evidence>
<dbReference type="Gene3D" id="3.30.70.380">
    <property type="entry name" value="Ferrodoxin-fold anticodon-binding domain"/>
    <property type="match status" value="1"/>
</dbReference>
<dbReference type="SUPFAM" id="SSF54991">
    <property type="entry name" value="Anticodon-binding domain of PheRS"/>
    <property type="match status" value="1"/>
</dbReference>
<dbReference type="Proteomes" id="UP001500051">
    <property type="component" value="Unassembled WGS sequence"/>
</dbReference>
<evidence type="ECO:0000256" key="1">
    <source>
        <dbReference type="ARBA" id="ARBA00004496"/>
    </source>
</evidence>
<dbReference type="CDD" id="cd02796">
    <property type="entry name" value="tRNA_bind_bactPheRS"/>
    <property type="match status" value="1"/>
</dbReference>
<dbReference type="PROSITE" id="PS51447">
    <property type="entry name" value="FDX_ACB"/>
    <property type="match status" value="1"/>
</dbReference>
<dbReference type="SUPFAM" id="SSF50249">
    <property type="entry name" value="Nucleic acid-binding proteins"/>
    <property type="match status" value="1"/>
</dbReference>
<evidence type="ECO:0000259" key="18">
    <source>
        <dbReference type="PROSITE" id="PS51447"/>
    </source>
</evidence>
<dbReference type="GO" id="GO:0016874">
    <property type="term" value="F:ligase activity"/>
    <property type="evidence" value="ECO:0007669"/>
    <property type="project" value="UniProtKB-KW"/>
</dbReference>
<feature type="binding site" evidence="15">
    <location>
        <position position="478"/>
    </location>
    <ligand>
        <name>Mg(2+)</name>
        <dbReference type="ChEBI" id="CHEBI:18420"/>
        <note>shared with alpha subunit</note>
    </ligand>
</feature>
<evidence type="ECO:0000259" key="17">
    <source>
        <dbReference type="PROSITE" id="PS50886"/>
    </source>
</evidence>
<dbReference type="SMART" id="SM00896">
    <property type="entry name" value="FDX-ACB"/>
    <property type="match status" value="1"/>
</dbReference>
<dbReference type="SMART" id="SM00874">
    <property type="entry name" value="B5"/>
    <property type="match status" value="1"/>
</dbReference>
<dbReference type="PANTHER" id="PTHR10947:SF0">
    <property type="entry name" value="PHENYLALANINE--TRNA LIGASE BETA SUBUNIT"/>
    <property type="match status" value="1"/>
</dbReference>
<dbReference type="HAMAP" id="MF_00283">
    <property type="entry name" value="Phe_tRNA_synth_beta1"/>
    <property type="match status" value="1"/>
</dbReference>
<keyword evidence="8 15" id="KW-0547">Nucleotide-binding</keyword>
<keyword evidence="5 16" id="KW-0820">tRNA-binding</keyword>